<organism evidence="1 2">
    <name type="scientific">Paracidovorax anthurii</name>
    <dbReference type="NCBI Taxonomy" id="78229"/>
    <lineage>
        <taxon>Bacteria</taxon>
        <taxon>Pseudomonadati</taxon>
        <taxon>Pseudomonadota</taxon>
        <taxon>Betaproteobacteria</taxon>
        <taxon>Burkholderiales</taxon>
        <taxon>Comamonadaceae</taxon>
        <taxon>Paracidovorax</taxon>
    </lineage>
</organism>
<dbReference type="RefSeq" id="WP_111879312.1">
    <property type="nucleotide sequence ID" value="NZ_CBCSGC010000024.1"/>
</dbReference>
<name>A0A328YVY2_9BURK</name>
<evidence type="ECO:0008006" key="3">
    <source>
        <dbReference type="Google" id="ProtNLM"/>
    </source>
</evidence>
<comment type="caution">
    <text evidence="1">The sequence shown here is derived from an EMBL/GenBank/DDBJ whole genome shotgun (WGS) entry which is preliminary data.</text>
</comment>
<sequence length="67" mass="7300">MSQPESIEELGKAVEDIAISMTKVATNIALLGVEGNADEQMRIITEENNKVLDYIRKLYNLPPAPGG</sequence>
<accession>A0A328YVY2</accession>
<evidence type="ECO:0000313" key="2">
    <source>
        <dbReference type="Proteomes" id="UP000248856"/>
    </source>
</evidence>
<evidence type="ECO:0000313" key="1">
    <source>
        <dbReference type="EMBL" id="RAR77544.1"/>
    </source>
</evidence>
<reference evidence="1 2" key="1">
    <citation type="submission" date="2018-06" db="EMBL/GenBank/DDBJ databases">
        <title>Genomic Encyclopedia of Archaeal and Bacterial Type Strains, Phase II (KMG-II): from individual species to whole genera.</title>
        <authorList>
            <person name="Goeker M."/>
        </authorList>
    </citation>
    <scope>NUCLEOTIDE SEQUENCE [LARGE SCALE GENOMIC DNA]</scope>
    <source>
        <strain evidence="1 2">CFPB 3232</strain>
    </source>
</reference>
<keyword evidence="2" id="KW-1185">Reference proteome</keyword>
<gene>
    <name evidence="1" type="ORF">AX018_103624</name>
</gene>
<proteinExistence type="predicted"/>
<dbReference type="Proteomes" id="UP000248856">
    <property type="component" value="Unassembled WGS sequence"/>
</dbReference>
<dbReference type="OrthoDB" id="8812617at2"/>
<dbReference type="AlphaFoldDB" id="A0A328YVY2"/>
<protein>
    <recommendedName>
        <fullName evidence="3">Ras family protein</fullName>
    </recommendedName>
</protein>
<dbReference type="EMBL" id="QLTA01000036">
    <property type="protein sequence ID" value="RAR77544.1"/>
    <property type="molecule type" value="Genomic_DNA"/>
</dbReference>